<dbReference type="GO" id="GO:0002224">
    <property type="term" value="P:toll-like receptor signaling pathway"/>
    <property type="evidence" value="ECO:0007669"/>
    <property type="project" value="InterPro"/>
</dbReference>
<dbReference type="PRINTS" id="PR01537">
    <property type="entry name" value="INTRLKN1R1F"/>
</dbReference>
<feature type="transmembrane region" description="Helical" evidence="13">
    <location>
        <begin position="653"/>
        <end position="677"/>
    </location>
</feature>
<dbReference type="SUPFAM" id="SSF52200">
    <property type="entry name" value="Toll/Interleukin receptor TIR domain"/>
    <property type="match status" value="1"/>
</dbReference>
<dbReference type="GO" id="GO:0005886">
    <property type="term" value="C:plasma membrane"/>
    <property type="evidence" value="ECO:0007669"/>
    <property type="project" value="TreeGrafter"/>
</dbReference>
<dbReference type="GO" id="GO:0004888">
    <property type="term" value="F:transmembrane signaling receptor activity"/>
    <property type="evidence" value="ECO:0007669"/>
    <property type="project" value="InterPro"/>
</dbReference>
<feature type="signal peptide" evidence="14">
    <location>
        <begin position="1"/>
        <end position="26"/>
    </location>
</feature>
<dbReference type="Pfam" id="PF01582">
    <property type="entry name" value="TIR"/>
    <property type="match status" value="1"/>
</dbReference>
<dbReference type="PANTHER" id="PTHR24365">
    <property type="entry name" value="TOLL-LIKE RECEPTOR"/>
    <property type="match status" value="1"/>
</dbReference>
<keyword evidence="6 14" id="KW-0732">Signal</keyword>
<reference evidence="16" key="1">
    <citation type="submission" date="2021-03" db="EMBL/GenBank/DDBJ databases">
        <authorList>
            <person name="Bekaert M."/>
        </authorList>
    </citation>
    <scope>NUCLEOTIDE SEQUENCE</scope>
</reference>
<dbReference type="FunFam" id="3.40.50.10140:FF:000001">
    <property type="entry name" value="Toll-like receptor 2"/>
    <property type="match status" value="1"/>
</dbReference>
<evidence type="ECO:0000256" key="6">
    <source>
        <dbReference type="ARBA" id="ARBA00022729"/>
    </source>
</evidence>
<dbReference type="SMART" id="SM00369">
    <property type="entry name" value="LRR_TYP"/>
    <property type="match status" value="7"/>
</dbReference>
<keyword evidence="4" id="KW-0433">Leucine-rich repeat</keyword>
<dbReference type="PROSITE" id="PS50104">
    <property type="entry name" value="TIR"/>
    <property type="match status" value="1"/>
</dbReference>
<evidence type="ECO:0000256" key="4">
    <source>
        <dbReference type="ARBA" id="ARBA00022614"/>
    </source>
</evidence>
<organism evidence="16 17">
    <name type="scientific">Mytilus edulis</name>
    <name type="common">Blue mussel</name>
    <dbReference type="NCBI Taxonomy" id="6550"/>
    <lineage>
        <taxon>Eukaryota</taxon>
        <taxon>Metazoa</taxon>
        <taxon>Spiralia</taxon>
        <taxon>Lophotrochozoa</taxon>
        <taxon>Mollusca</taxon>
        <taxon>Bivalvia</taxon>
        <taxon>Autobranchia</taxon>
        <taxon>Pteriomorphia</taxon>
        <taxon>Mytilida</taxon>
        <taxon>Mytiloidea</taxon>
        <taxon>Mytilidae</taxon>
        <taxon>Mytilinae</taxon>
        <taxon>Mytilus</taxon>
    </lineage>
</organism>
<proteinExistence type="inferred from homology"/>
<dbReference type="Proteomes" id="UP000683360">
    <property type="component" value="Unassembled WGS sequence"/>
</dbReference>
<protein>
    <recommendedName>
        <fullName evidence="15">TIR domain-containing protein</fullName>
    </recommendedName>
</protein>
<evidence type="ECO:0000256" key="3">
    <source>
        <dbReference type="ARBA" id="ARBA00022588"/>
    </source>
</evidence>
<dbReference type="SUPFAM" id="SSF52058">
    <property type="entry name" value="L domain-like"/>
    <property type="match status" value="2"/>
</dbReference>
<evidence type="ECO:0000313" key="16">
    <source>
        <dbReference type="EMBL" id="CAG2230385.1"/>
    </source>
</evidence>
<dbReference type="PANTHER" id="PTHR24365:SF530">
    <property type="entry name" value="MSTPROX-RELATED"/>
    <property type="match status" value="1"/>
</dbReference>
<gene>
    <name evidence="16" type="ORF">MEDL_43242</name>
</gene>
<evidence type="ECO:0000256" key="14">
    <source>
        <dbReference type="SAM" id="SignalP"/>
    </source>
</evidence>
<keyword evidence="10 13" id="KW-0472">Membrane</keyword>
<evidence type="ECO:0000256" key="11">
    <source>
        <dbReference type="ARBA" id="ARBA00023170"/>
    </source>
</evidence>
<keyword evidence="5 13" id="KW-0812">Transmembrane</keyword>
<name>A0A8S3TH24_MYTED</name>
<feature type="domain" description="TIR" evidence="15">
    <location>
        <begin position="707"/>
        <end position="848"/>
    </location>
</feature>
<keyword evidence="3" id="KW-0399">Innate immunity</keyword>
<keyword evidence="8" id="KW-0391">Immunity</keyword>
<dbReference type="SMART" id="SM00365">
    <property type="entry name" value="LRR_SD22"/>
    <property type="match status" value="7"/>
</dbReference>
<evidence type="ECO:0000256" key="12">
    <source>
        <dbReference type="ARBA" id="ARBA00023180"/>
    </source>
</evidence>
<dbReference type="Gene3D" id="3.80.10.10">
    <property type="entry name" value="Ribonuclease Inhibitor"/>
    <property type="match status" value="3"/>
</dbReference>
<dbReference type="AlphaFoldDB" id="A0A8S3TH24"/>
<keyword evidence="12" id="KW-0325">Glycoprotein</keyword>
<dbReference type="InterPro" id="IPR032675">
    <property type="entry name" value="LRR_dom_sf"/>
</dbReference>
<evidence type="ECO:0000256" key="7">
    <source>
        <dbReference type="ARBA" id="ARBA00022737"/>
    </source>
</evidence>
<evidence type="ECO:0000256" key="2">
    <source>
        <dbReference type="ARBA" id="ARBA00009634"/>
    </source>
</evidence>
<dbReference type="InterPro" id="IPR001611">
    <property type="entry name" value="Leu-rich_rpt"/>
</dbReference>
<comment type="subcellular location">
    <subcellularLocation>
        <location evidence="1">Membrane</location>
        <topology evidence="1">Single-pass type I membrane protein</topology>
    </subcellularLocation>
</comment>
<dbReference type="InterPro" id="IPR003591">
    <property type="entry name" value="Leu-rich_rpt_typical-subtyp"/>
</dbReference>
<evidence type="ECO:0000256" key="8">
    <source>
        <dbReference type="ARBA" id="ARBA00022859"/>
    </source>
</evidence>
<accession>A0A8S3TH24</accession>
<dbReference type="PIRSF" id="PIRSF037595">
    <property type="entry name" value="Toll-like_receptor"/>
    <property type="match status" value="1"/>
</dbReference>
<dbReference type="GO" id="GO:0045087">
    <property type="term" value="P:innate immune response"/>
    <property type="evidence" value="ECO:0007669"/>
    <property type="project" value="UniProtKB-KW"/>
</dbReference>
<evidence type="ECO:0000259" key="15">
    <source>
        <dbReference type="PROSITE" id="PS50104"/>
    </source>
</evidence>
<comment type="caution">
    <text evidence="16">The sequence shown here is derived from an EMBL/GenBank/DDBJ whole genome shotgun (WGS) entry which is preliminary data.</text>
</comment>
<evidence type="ECO:0000256" key="5">
    <source>
        <dbReference type="ARBA" id="ARBA00022692"/>
    </source>
</evidence>
<dbReference type="EMBL" id="CAJPWZ010002065">
    <property type="protein sequence ID" value="CAG2230385.1"/>
    <property type="molecule type" value="Genomic_DNA"/>
</dbReference>
<dbReference type="Pfam" id="PF13855">
    <property type="entry name" value="LRR_8"/>
    <property type="match status" value="3"/>
</dbReference>
<dbReference type="SMART" id="SM00255">
    <property type="entry name" value="TIR"/>
    <property type="match status" value="1"/>
</dbReference>
<evidence type="ECO:0000256" key="13">
    <source>
        <dbReference type="SAM" id="Phobius"/>
    </source>
</evidence>
<keyword evidence="9 13" id="KW-1133">Transmembrane helix</keyword>
<keyword evidence="11" id="KW-0675">Receptor</keyword>
<sequence>MDAPRIIRARIVYMIAILLLIAEADGRKTFSCRFDSRCLCMYTKHNILKSDCSRKNITTIPFIPENVENITFTNNRIQSIGNGAFKSNSRLLYLDLSKNEINRMAPDSFVGLDKLETLIINSNNISSTVSISNAIFEPLASLLCLDIKNNHHFAFNISTLAYLNTLKIDFYEGKTYFGKEYKTLKNLTNIDLSGYSGNCRMKTLTPRAFEYVSNVQHLDLSKCRINFIYKGTFKDLRYLNFLDLSDNRCLDLKVFKNVTNDLLTTSIKILRLNKIRQTFALNTEIMKCHLQSLRNTSLTEISLDSNRLQLVEPGALIMLPKTLKKLSIAGNEFTYGEYLHEIFSVTVQEVNISYMGMSHYLMDKEEPCDKYLSESSSCGKEQPRYRQNMNEIININTFETYVNGPMPVLIPYQMKRLHYRHCNIRYYFPEITLSNNLLEYIDASFNTFYDWRGPFYNFKHLKFLDLSNNFCSNVSEIFFTGMPKLNTLLIYNNLLGFVLPNDHTGQTFSSLTVLQTLNLANNRILRLPVTLFKSQKYLRMLNLSGNMLENINFEIRHMTNLSYIDISDNRFSLLDVSFTTQLDDLTNHVRHLTVDISGNPIKCSCDSIVFIEWLTTTKVHLHNMFQQECSSMKMYLNNSKTIYDNLKKKCSSYVTTLVVVVSWMLIFVIIIIGGLLYRYRWKIRYLYYIVKSKHQGYVKPLQVDKHFLYDAFISYADEDETFVHWTLLKRIEQEGNIRCCVHKRDFVPGNDIATNITSAIHNSRKTVVIMSHSFLASDWCLFEFNMAKMESIYSRSSENIIFIVFIEQLSSKDLPLNVLELVQSKSYIEFPNDEYGDVVFWEKVKETLSM</sequence>
<dbReference type="InterPro" id="IPR035897">
    <property type="entry name" value="Toll_tir_struct_dom_sf"/>
</dbReference>
<dbReference type="InterPro" id="IPR017241">
    <property type="entry name" value="Toll-like_receptor"/>
</dbReference>
<dbReference type="Gene3D" id="3.40.50.10140">
    <property type="entry name" value="Toll/interleukin-1 receptor homology (TIR) domain"/>
    <property type="match status" value="1"/>
</dbReference>
<feature type="chain" id="PRO_5035838090" description="TIR domain-containing protein" evidence="14">
    <location>
        <begin position="27"/>
        <end position="850"/>
    </location>
</feature>
<dbReference type="OrthoDB" id="1526598at2759"/>
<evidence type="ECO:0000256" key="1">
    <source>
        <dbReference type="ARBA" id="ARBA00004479"/>
    </source>
</evidence>
<comment type="similarity">
    <text evidence="2">Belongs to the Toll-like receptor family.</text>
</comment>
<evidence type="ECO:0000313" key="17">
    <source>
        <dbReference type="Proteomes" id="UP000683360"/>
    </source>
</evidence>
<keyword evidence="7" id="KW-0677">Repeat</keyword>
<keyword evidence="17" id="KW-1185">Reference proteome</keyword>
<dbReference type="InterPro" id="IPR000157">
    <property type="entry name" value="TIR_dom"/>
</dbReference>
<evidence type="ECO:0000256" key="10">
    <source>
        <dbReference type="ARBA" id="ARBA00023136"/>
    </source>
</evidence>
<evidence type="ECO:0000256" key="9">
    <source>
        <dbReference type="ARBA" id="ARBA00022989"/>
    </source>
</evidence>